<dbReference type="Proteomes" id="UP001152795">
    <property type="component" value="Unassembled WGS sequence"/>
</dbReference>
<evidence type="ECO:0000313" key="2">
    <source>
        <dbReference type="Proteomes" id="UP001152795"/>
    </source>
</evidence>
<feature type="non-terminal residue" evidence="1">
    <location>
        <position position="1"/>
    </location>
</feature>
<protein>
    <submittedName>
        <fullName evidence="1">Uncharacterized protein</fullName>
    </submittedName>
</protein>
<proteinExistence type="predicted"/>
<gene>
    <name evidence="1" type="ORF">PACLA_8A089468</name>
</gene>
<reference evidence="1" key="1">
    <citation type="submission" date="2020-04" db="EMBL/GenBank/DDBJ databases">
        <authorList>
            <person name="Alioto T."/>
            <person name="Alioto T."/>
            <person name="Gomez Garrido J."/>
        </authorList>
    </citation>
    <scope>NUCLEOTIDE SEQUENCE</scope>
    <source>
        <strain evidence="1">A484AB</strain>
    </source>
</reference>
<organism evidence="1 2">
    <name type="scientific">Paramuricea clavata</name>
    <name type="common">Red gorgonian</name>
    <name type="synonym">Violescent sea-whip</name>
    <dbReference type="NCBI Taxonomy" id="317549"/>
    <lineage>
        <taxon>Eukaryota</taxon>
        <taxon>Metazoa</taxon>
        <taxon>Cnidaria</taxon>
        <taxon>Anthozoa</taxon>
        <taxon>Octocorallia</taxon>
        <taxon>Malacalcyonacea</taxon>
        <taxon>Plexauridae</taxon>
        <taxon>Paramuricea</taxon>
    </lineage>
</organism>
<dbReference type="Pfam" id="PF16780">
    <property type="entry name" value="AIMP2_LysRS_bd"/>
    <property type="match status" value="1"/>
</dbReference>
<dbReference type="InterPro" id="IPR031889">
    <property type="entry name" value="AIMP2_LysRS-bd"/>
</dbReference>
<keyword evidence="2" id="KW-1185">Reference proteome</keyword>
<dbReference type="AlphaFoldDB" id="A0A6S7I3N3"/>
<comment type="caution">
    <text evidence="1">The sequence shown here is derived from an EMBL/GenBank/DDBJ whole genome shotgun (WGS) entry which is preliminary data.</text>
</comment>
<sequence>MAASAMYKMKPVYGSSEVVEEYPTCMYQMKNIHEDSAEDLVIDDRELLELINHQEAVLKELERLKHEVYHIGVDIGVNNQSEPTK</sequence>
<dbReference type="OrthoDB" id="2309723at2759"/>
<name>A0A6S7I3N3_PARCT</name>
<accession>A0A6S7I3N3</accession>
<dbReference type="EMBL" id="CACRXK020007048">
    <property type="protein sequence ID" value="CAB4011153.1"/>
    <property type="molecule type" value="Genomic_DNA"/>
</dbReference>
<evidence type="ECO:0000313" key="1">
    <source>
        <dbReference type="EMBL" id="CAB4011153.1"/>
    </source>
</evidence>